<evidence type="ECO:0000313" key="11">
    <source>
        <dbReference type="Proteomes" id="UP001589628"/>
    </source>
</evidence>
<keyword evidence="11" id="KW-1185">Reference proteome</keyword>
<comment type="function">
    <text evidence="8">The alpha subunit is responsible for the aldol cleavage of indoleglycerol phosphate to indole and glyceraldehyde 3-phosphate.</text>
</comment>
<keyword evidence="4 8" id="KW-0822">Tryptophan biosynthesis</keyword>
<dbReference type="NCBIfam" id="TIGR00262">
    <property type="entry name" value="trpA"/>
    <property type="match status" value="1"/>
</dbReference>
<dbReference type="HAMAP" id="MF_00131">
    <property type="entry name" value="Trp_synth_alpha"/>
    <property type="match status" value="1"/>
</dbReference>
<evidence type="ECO:0000256" key="3">
    <source>
        <dbReference type="ARBA" id="ARBA00022605"/>
    </source>
</evidence>
<protein>
    <recommendedName>
        <fullName evidence="8">Tryptophan synthase alpha chain</fullName>
        <ecNumber evidence="8">4.2.1.20</ecNumber>
    </recommendedName>
</protein>
<evidence type="ECO:0000256" key="6">
    <source>
        <dbReference type="ARBA" id="ARBA00023239"/>
    </source>
</evidence>
<dbReference type="InterPro" id="IPR002028">
    <property type="entry name" value="Trp_synthase_suA"/>
</dbReference>
<dbReference type="InterPro" id="IPR013785">
    <property type="entry name" value="Aldolase_TIM"/>
</dbReference>
<feature type="active site" description="Proton acceptor" evidence="8">
    <location>
        <position position="60"/>
    </location>
</feature>
<dbReference type="PROSITE" id="PS00167">
    <property type="entry name" value="TRP_SYNTHASE_ALPHA"/>
    <property type="match status" value="1"/>
</dbReference>
<keyword evidence="5 8" id="KW-0057">Aromatic amino acid biosynthesis</keyword>
<dbReference type="Gene3D" id="3.20.20.70">
    <property type="entry name" value="Aldolase class I"/>
    <property type="match status" value="1"/>
</dbReference>
<dbReference type="PANTHER" id="PTHR43406">
    <property type="entry name" value="TRYPTOPHAN SYNTHASE, ALPHA CHAIN"/>
    <property type="match status" value="1"/>
</dbReference>
<dbReference type="GO" id="GO:0004834">
    <property type="term" value="F:tryptophan synthase activity"/>
    <property type="evidence" value="ECO:0007669"/>
    <property type="project" value="UniProtKB-EC"/>
</dbReference>
<dbReference type="Proteomes" id="UP001589628">
    <property type="component" value="Unassembled WGS sequence"/>
</dbReference>
<evidence type="ECO:0000313" key="10">
    <source>
        <dbReference type="EMBL" id="MFB9887860.1"/>
    </source>
</evidence>
<comment type="caution">
    <text evidence="10">The sequence shown here is derived from an EMBL/GenBank/DDBJ whole genome shotgun (WGS) entry which is preliminary data.</text>
</comment>
<evidence type="ECO:0000256" key="8">
    <source>
        <dbReference type="HAMAP-Rule" id="MF_00131"/>
    </source>
</evidence>
<evidence type="ECO:0000256" key="2">
    <source>
        <dbReference type="ARBA" id="ARBA00011270"/>
    </source>
</evidence>
<dbReference type="Pfam" id="PF00290">
    <property type="entry name" value="Trp_syntA"/>
    <property type="match status" value="1"/>
</dbReference>
<evidence type="ECO:0000256" key="1">
    <source>
        <dbReference type="ARBA" id="ARBA00004733"/>
    </source>
</evidence>
<comment type="pathway">
    <text evidence="1 8">Amino-acid biosynthesis; L-tryptophan biosynthesis; L-tryptophan from chorismate: step 5/5.</text>
</comment>
<feature type="active site" description="Proton acceptor" evidence="8">
    <location>
        <position position="49"/>
    </location>
</feature>
<accession>A0ABV5ZF43</accession>
<dbReference type="InterPro" id="IPR011060">
    <property type="entry name" value="RibuloseP-bd_barrel"/>
</dbReference>
<evidence type="ECO:0000256" key="4">
    <source>
        <dbReference type="ARBA" id="ARBA00022822"/>
    </source>
</evidence>
<sequence>MSRLSQHIARLGREQDCLIMSHTVVGYPNLAAHPSDIATLAESGIGLMELQIPFSDPVADGPTLADACHQALQQGGSVATTLALAAEVCPAHPQVGFIVMSYLNPLYRYGFSRFCREAAAAGVLGLIIPDLTLAQLSAEEQALLEELDLPLITMVTPLTSETRLQQLLTGAAGMVYAVARSGVTGSATEKWGLDFQQYMQRLRRATALPIAVGFGIQQQADIQALRGQAQVAAVCSQTLRWQQQGGTAHAAQHLAQLVQAGKE</sequence>
<comment type="similarity">
    <text evidence="8 9">Belongs to the TrpA family.</text>
</comment>
<comment type="subunit">
    <text evidence="2 8">Tetramer of two alpha and two beta chains.</text>
</comment>
<name>A0ABV5ZF43_9GAMM</name>
<dbReference type="SUPFAM" id="SSF51366">
    <property type="entry name" value="Ribulose-phoshate binding barrel"/>
    <property type="match status" value="1"/>
</dbReference>
<dbReference type="InterPro" id="IPR018204">
    <property type="entry name" value="Trp_synthase_alpha_AS"/>
</dbReference>
<dbReference type="RefSeq" id="WP_051527583.1">
    <property type="nucleotide sequence ID" value="NZ_JBHLZN010000006.1"/>
</dbReference>
<gene>
    <name evidence="8 10" type="primary">trpA</name>
    <name evidence="10" type="ORF">ACFFLH_15710</name>
</gene>
<evidence type="ECO:0000256" key="7">
    <source>
        <dbReference type="ARBA" id="ARBA00049047"/>
    </source>
</evidence>
<dbReference type="EMBL" id="JBHLZN010000006">
    <property type="protein sequence ID" value="MFB9887860.1"/>
    <property type="molecule type" value="Genomic_DNA"/>
</dbReference>
<keyword evidence="3 8" id="KW-0028">Amino-acid biosynthesis</keyword>
<proteinExistence type="inferred from homology"/>
<keyword evidence="6 8" id="KW-0456">Lyase</keyword>
<evidence type="ECO:0000256" key="9">
    <source>
        <dbReference type="RuleBase" id="RU003662"/>
    </source>
</evidence>
<evidence type="ECO:0000256" key="5">
    <source>
        <dbReference type="ARBA" id="ARBA00023141"/>
    </source>
</evidence>
<organism evidence="10 11">
    <name type="scientific">Balneatrix alpica</name>
    <dbReference type="NCBI Taxonomy" id="75684"/>
    <lineage>
        <taxon>Bacteria</taxon>
        <taxon>Pseudomonadati</taxon>
        <taxon>Pseudomonadota</taxon>
        <taxon>Gammaproteobacteria</taxon>
        <taxon>Oceanospirillales</taxon>
        <taxon>Balneatrichaceae</taxon>
        <taxon>Balneatrix</taxon>
    </lineage>
</organism>
<dbReference type="EC" id="4.2.1.20" evidence="8"/>
<dbReference type="CDD" id="cd04724">
    <property type="entry name" value="Tryptophan_synthase_alpha"/>
    <property type="match status" value="1"/>
</dbReference>
<comment type="catalytic activity">
    <reaction evidence="7 8">
        <text>(1S,2R)-1-C-(indol-3-yl)glycerol 3-phosphate + L-serine = D-glyceraldehyde 3-phosphate + L-tryptophan + H2O</text>
        <dbReference type="Rhea" id="RHEA:10532"/>
        <dbReference type="ChEBI" id="CHEBI:15377"/>
        <dbReference type="ChEBI" id="CHEBI:33384"/>
        <dbReference type="ChEBI" id="CHEBI:57912"/>
        <dbReference type="ChEBI" id="CHEBI:58866"/>
        <dbReference type="ChEBI" id="CHEBI:59776"/>
        <dbReference type="EC" id="4.2.1.20"/>
    </reaction>
</comment>
<reference evidence="10 11" key="1">
    <citation type="submission" date="2024-09" db="EMBL/GenBank/DDBJ databases">
        <authorList>
            <person name="Sun Q."/>
            <person name="Mori K."/>
        </authorList>
    </citation>
    <scope>NUCLEOTIDE SEQUENCE [LARGE SCALE GENOMIC DNA]</scope>
    <source>
        <strain evidence="10 11">ATCC 51285</strain>
    </source>
</reference>
<dbReference type="PANTHER" id="PTHR43406:SF1">
    <property type="entry name" value="TRYPTOPHAN SYNTHASE ALPHA CHAIN, CHLOROPLASTIC"/>
    <property type="match status" value="1"/>
</dbReference>